<dbReference type="RefSeq" id="WP_188559709.1">
    <property type="nucleotide sequence ID" value="NZ_BMGS01000016.1"/>
</dbReference>
<dbReference type="EMBL" id="BMGS01000016">
    <property type="protein sequence ID" value="GGG60621.1"/>
    <property type="molecule type" value="Genomic_DNA"/>
</dbReference>
<organism evidence="3 4">
    <name type="scientific">Hymenobacter glacieicola</name>
    <dbReference type="NCBI Taxonomy" id="1562124"/>
    <lineage>
        <taxon>Bacteria</taxon>
        <taxon>Pseudomonadati</taxon>
        <taxon>Bacteroidota</taxon>
        <taxon>Cytophagia</taxon>
        <taxon>Cytophagales</taxon>
        <taxon>Hymenobacteraceae</taxon>
        <taxon>Hymenobacter</taxon>
    </lineage>
</organism>
<dbReference type="Pfam" id="PF17957">
    <property type="entry name" value="Big_7"/>
    <property type="match status" value="4"/>
</dbReference>
<dbReference type="Proteomes" id="UP000601361">
    <property type="component" value="Unassembled WGS sequence"/>
</dbReference>
<feature type="region of interest" description="Disordered" evidence="1">
    <location>
        <begin position="1"/>
        <end position="29"/>
    </location>
</feature>
<comment type="caution">
    <text evidence="3">The sequence shown here is derived from an EMBL/GenBank/DDBJ whole genome shotgun (WGS) entry which is preliminary data.</text>
</comment>
<dbReference type="InterPro" id="IPR022409">
    <property type="entry name" value="PKD/Chitinase_dom"/>
</dbReference>
<proteinExistence type="predicted"/>
<feature type="domain" description="PKD/Chitinase" evidence="2">
    <location>
        <begin position="215"/>
        <end position="302"/>
    </location>
</feature>
<name>A0ABQ1X6S0_9BACT</name>
<dbReference type="SUPFAM" id="SSF49299">
    <property type="entry name" value="PKD domain"/>
    <property type="match status" value="3"/>
</dbReference>
<dbReference type="InterPro" id="IPR013783">
    <property type="entry name" value="Ig-like_fold"/>
</dbReference>
<dbReference type="InterPro" id="IPR035986">
    <property type="entry name" value="PKD_dom_sf"/>
</dbReference>
<gene>
    <name evidence="3" type="ORF">GCM10011378_40790</name>
</gene>
<reference evidence="4" key="1">
    <citation type="journal article" date="2019" name="Int. J. Syst. Evol. Microbiol.">
        <title>The Global Catalogue of Microorganisms (GCM) 10K type strain sequencing project: providing services to taxonomists for standard genome sequencing and annotation.</title>
        <authorList>
            <consortium name="The Broad Institute Genomics Platform"/>
            <consortium name="The Broad Institute Genome Sequencing Center for Infectious Disease"/>
            <person name="Wu L."/>
            <person name="Ma J."/>
        </authorList>
    </citation>
    <scope>NUCLEOTIDE SEQUENCE [LARGE SCALE GENOMIC DNA]</scope>
    <source>
        <strain evidence="4">CGMCC 1.12990</strain>
    </source>
</reference>
<evidence type="ECO:0000259" key="2">
    <source>
        <dbReference type="SMART" id="SM00089"/>
    </source>
</evidence>
<evidence type="ECO:0000256" key="1">
    <source>
        <dbReference type="SAM" id="MobiDB-lite"/>
    </source>
</evidence>
<dbReference type="Gene3D" id="2.60.40.10">
    <property type="entry name" value="Immunoglobulins"/>
    <property type="match status" value="4"/>
</dbReference>
<evidence type="ECO:0000313" key="3">
    <source>
        <dbReference type="EMBL" id="GGG60621.1"/>
    </source>
</evidence>
<feature type="domain" description="PKD/Chitinase" evidence="2">
    <location>
        <begin position="495"/>
        <end position="585"/>
    </location>
</feature>
<accession>A0ABQ1X6S0</accession>
<evidence type="ECO:0000313" key="4">
    <source>
        <dbReference type="Proteomes" id="UP000601361"/>
    </source>
</evidence>
<feature type="domain" description="PKD/Chitinase" evidence="2">
    <location>
        <begin position="309"/>
        <end position="398"/>
    </location>
</feature>
<protein>
    <recommendedName>
        <fullName evidence="2">PKD/Chitinase domain-containing protein</fullName>
    </recommendedName>
</protein>
<keyword evidence="4" id="KW-1185">Reference proteome</keyword>
<dbReference type="SMART" id="SM00089">
    <property type="entry name" value="PKD"/>
    <property type="match status" value="3"/>
</dbReference>
<sequence length="683" mass="69452">MSLNPATLEGQLGVPSTDPDVPGTANATQDQLTDQHRLMVFTPAGEPLSVEMGVTRAVLAPNDRYEPLAPTAQTAGTEGQKWYHKKATTNNFDQYQYEAGVWVLRLSGVAQTTSTPAVNTVPTATLAVSAANLILGGKVTLTVLAEDSDGIDRVVFFEGATPLNTVNTAPYLLDVTPATAGTKSYTATAYDKLGAARSTAPQAVQVFASANQLPSVSLSLSNTSTVAGQNVTISAVASDADGQVLRVEFYDASTLIGSDTESPYSITYAPTATGNRQITAKAIDNAGGSRETAAKNLTVTAAPVTSNQSPTVSYSQSVNSVQVGKVVTLSANAADADGTVTRVEFYQGGTKVGEALQAPYSYNFTPTAAGSFTMSAKAFDNAGASTITGGVTLTVTAAASQNATPAAPTYEGFSDTQPGGQVQIVPAPGVPVSLVRYKLPGSNIELELPEGSDGTVTVGNVAGPVQARTVAGGSFSASPSSSSLPFTVYSPPAGNAAPTVTLTASPASVASGGSTTLTATAADSDGTVSKVEFYEGETKLAEDTAAPYTLVLTPASGQHTYTARATDNAGAVTISAPITVTVAAAPVAFNRTLTSQSPADESVQLTADPGTELSFTGPIISGDPSPGVMLPSVGGVQIAQVDFNLTDSANTAVVGRPCAFKYQGVTYQTTFQNTPAGTLTPID</sequence>